<feature type="compositionally biased region" description="Polar residues" evidence="1">
    <location>
        <begin position="37"/>
        <end position="62"/>
    </location>
</feature>
<feature type="region of interest" description="Disordered" evidence="1">
    <location>
        <begin position="37"/>
        <end position="81"/>
    </location>
</feature>
<evidence type="ECO:0000256" key="1">
    <source>
        <dbReference type="SAM" id="MobiDB-lite"/>
    </source>
</evidence>
<dbReference type="EMBL" id="CP003342">
    <property type="protein sequence ID" value="AFC72582.1"/>
    <property type="molecule type" value="Genomic_DNA"/>
</dbReference>
<name>A0AAI8F7A9_RICR3</name>
<dbReference type="RefSeq" id="WP_014408788.1">
    <property type="nucleotide sequence ID" value="NC_017042.1"/>
</dbReference>
<evidence type="ECO:0000313" key="3">
    <source>
        <dbReference type="Proteomes" id="UP000008006"/>
    </source>
</evidence>
<protein>
    <submittedName>
        <fullName evidence="2">Uncharacterized protein</fullName>
    </submittedName>
</protein>
<proteinExistence type="predicted"/>
<gene>
    <name evidence="2" type="ordered locus">MCC_05295</name>
</gene>
<sequence>MKLKHKINLKKDNNSDEELSIIRKPINFYDNITAVPSKSLNPTSSRFQPLGSSPQDTPSSVATDDVESDEMSSTPNSIEEL</sequence>
<evidence type="ECO:0000313" key="2">
    <source>
        <dbReference type="EMBL" id="AFC72582.1"/>
    </source>
</evidence>
<accession>A0AAI8F7A9</accession>
<organism evidence="2 3">
    <name type="scientific">Rickettsia rhipicephali (strain 3-7-female6-CWPP)</name>
    <dbReference type="NCBI Taxonomy" id="1105113"/>
    <lineage>
        <taxon>Bacteria</taxon>
        <taxon>Pseudomonadati</taxon>
        <taxon>Pseudomonadota</taxon>
        <taxon>Alphaproteobacteria</taxon>
        <taxon>Rickettsiales</taxon>
        <taxon>Rickettsiaceae</taxon>
        <taxon>Rickettsieae</taxon>
        <taxon>Rickettsia</taxon>
        <taxon>spotted fever group</taxon>
    </lineage>
</organism>
<dbReference type="KEGG" id="rre:MCC_05295"/>
<dbReference type="AlphaFoldDB" id="A0AAI8F7A9"/>
<feature type="compositionally biased region" description="Polar residues" evidence="1">
    <location>
        <begin position="71"/>
        <end position="81"/>
    </location>
</feature>
<reference evidence="3" key="1">
    <citation type="submission" date="2012-02" db="EMBL/GenBank/DDBJ databases">
        <title>Complete genome sequence of Rickettsia rhipicephali strain 3-7-female6-CWPP.</title>
        <authorList>
            <person name="Johnson S.L."/>
            <person name="Munk A.C."/>
            <person name="Han S."/>
            <person name="Bruce D.C."/>
            <person name="Dasch G.A."/>
        </authorList>
    </citation>
    <scope>NUCLEOTIDE SEQUENCE [LARGE SCALE GENOMIC DNA]</scope>
    <source>
        <strain evidence="3">3-7-female6-CWPP</strain>
    </source>
</reference>
<dbReference type="Proteomes" id="UP000008006">
    <property type="component" value="Chromosome"/>
</dbReference>
<keyword evidence="3" id="KW-1185">Reference proteome</keyword>